<dbReference type="Pfam" id="PF10955">
    <property type="entry name" value="Fin"/>
    <property type="match status" value="1"/>
</dbReference>
<sequence>MRVEYWCKHCNHFVGSLDRPGWNEHDVELNCGLTSLTPVERNESVAYNREHGVVVVQTVCDYCQQALESHPELLVEGKLLQ</sequence>
<dbReference type="GO" id="GO:0010468">
    <property type="term" value="P:regulation of gene expression"/>
    <property type="evidence" value="ECO:0007669"/>
    <property type="project" value="InterPro"/>
</dbReference>
<dbReference type="STRING" id="471514.AN477_06665"/>
<dbReference type="InterPro" id="IPR020115">
    <property type="entry name" value="Fin"/>
</dbReference>
<accession>A0A0P9CY00</accession>
<keyword evidence="2" id="KW-1185">Reference proteome</keyword>
<dbReference type="AlphaFoldDB" id="A0A0P9CY00"/>
<protein>
    <recommendedName>
        <fullName evidence="3">Peptide ABC transporter permease</fullName>
    </recommendedName>
</protein>
<gene>
    <name evidence="1" type="ORF">AN477_06665</name>
</gene>
<comment type="caution">
    <text evidence="1">The sequence shown here is derived from an EMBL/GenBank/DDBJ whole genome shotgun (WGS) entry which is preliminary data.</text>
</comment>
<dbReference type="Proteomes" id="UP000050482">
    <property type="component" value="Unassembled WGS sequence"/>
</dbReference>
<organism evidence="1 2">
    <name type="scientific">Alicyclobacillus ferrooxydans</name>
    <dbReference type="NCBI Taxonomy" id="471514"/>
    <lineage>
        <taxon>Bacteria</taxon>
        <taxon>Bacillati</taxon>
        <taxon>Bacillota</taxon>
        <taxon>Bacilli</taxon>
        <taxon>Bacillales</taxon>
        <taxon>Alicyclobacillaceae</taxon>
        <taxon>Alicyclobacillus</taxon>
    </lineage>
</organism>
<reference evidence="1 2" key="1">
    <citation type="submission" date="2015-09" db="EMBL/GenBank/DDBJ databases">
        <title>Draft genome sequence of Alicyclobacillus ferrooxydans DSM 22381.</title>
        <authorList>
            <person name="Hemp J."/>
        </authorList>
    </citation>
    <scope>NUCLEOTIDE SEQUENCE [LARGE SCALE GENOMIC DNA]</scope>
    <source>
        <strain evidence="1 2">TC-34</strain>
    </source>
</reference>
<dbReference type="OrthoDB" id="2084556at2"/>
<dbReference type="RefSeq" id="WP_054968378.1">
    <property type="nucleotide sequence ID" value="NZ_LJCO01000030.1"/>
</dbReference>
<evidence type="ECO:0008006" key="3">
    <source>
        <dbReference type="Google" id="ProtNLM"/>
    </source>
</evidence>
<evidence type="ECO:0000313" key="1">
    <source>
        <dbReference type="EMBL" id="KPV44650.1"/>
    </source>
</evidence>
<dbReference type="EMBL" id="LJCO01000030">
    <property type="protein sequence ID" value="KPV44650.1"/>
    <property type="molecule type" value="Genomic_DNA"/>
</dbReference>
<name>A0A0P9CY00_9BACL</name>
<proteinExistence type="predicted"/>
<dbReference type="PATRIC" id="fig|471514.4.peg.4309"/>
<evidence type="ECO:0000313" key="2">
    <source>
        <dbReference type="Proteomes" id="UP000050482"/>
    </source>
</evidence>